<evidence type="ECO:0000256" key="1">
    <source>
        <dbReference type="SAM" id="MobiDB-lite"/>
    </source>
</evidence>
<proteinExistence type="predicted"/>
<dbReference type="EMBL" id="LSSK01000871">
    <property type="protein sequence ID" value="OMH81545.1"/>
    <property type="molecule type" value="Genomic_DNA"/>
</dbReference>
<feature type="region of interest" description="Disordered" evidence="1">
    <location>
        <begin position="71"/>
        <end position="109"/>
    </location>
</feature>
<gene>
    <name evidence="2" type="ORF">AX774_g4995</name>
</gene>
<evidence type="ECO:0000313" key="2">
    <source>
        <dbReference type="EMBL" id="OMH81545.1"/>
    </source>
</evidence>
<name>A0A1R1PKQ6_ZANCU</name>
<protein>
    <submittedName>
        <fullName evidence="2">Uncharacterized protein</fullName>
    </submittedName>
</protein>
<dbReference type="AlphaFoldDB" id="A0A1R1PKQ6"/>
<sequence length="124" mass="13621">MASYCQGCKLNLNETYDEESGSCSNCGIVAETFRFETENKTGLEFNTDGANFLGLYSRPKAGYQKLTVWGWSSSSSGKKRDNILRSKGNEPVPGSQNRKERSSKVPANRELVGGYIESGMVKSC</sequence>
<dbReference type="Proteomes" id="UP000188320">
    <property type="component" value="Unassembled WGS sequence"/>
</dbReference>
<keyword evidence="3" id="KW-1185">Reference proteome</keyword>
<organism evidence="2 3">
    <name type="scientific">Zancudomyces culisetae</name>
    <name type="common">Gut fungus</name>
    <name type="synonym">Smittium culisetae</name>
    <dbReference type="NCBI Taxonomy" id="1213189"/>
    <lineage>
        <taxon>Eukaryota</taxon>
        <taxon>Fungi</taxon>
        <taxon>Fungi incertae sedis</taxon>
        <taxon>Zoopagomycota</taxon>
        <taxon>Kickxellomycotina</taxon>
        <taxon>Harpellomycetes</taxon>
        <taxon>Harpellales</taxon>
        <taxon>Legeriomycetaceae</taxon>
        <taxon>Zancudomyces</taxon>
    </lineage>
</organism>
<comment type="caution">
    <text evidence="2">The sequence shown here is derived from an EMBL/GenBank/DDBJ whole genome shotgun (WGS) entry which is preliminary data.</text>
</comment>
<reference evidence="3" key="1">
    <citation type="submission" date="2017-01" db="EMBL/GenBank/DDBJ databases">
        <authorList>
            <person name="Wang Y."/>
            <person name="White M."/>
            <person name="Kvist S."/>
            <person name="Moncalvo J.-M."/>
        </authorList>
    </citation>
    <scope>NUCLEOTIDE SEQUENCE [LARGE SCALE GENOMIC DNA]</scope>
    <source>
        <strain evidence="3">COL-18-3</strain>
    </source>
</reference>
<feature type="compositionally biased region" description="Basic and acidic residues" evidence="1">
    <location>
        <begin position="78"/>
        <end position="88"/>
    </location>
</feature>
<accession>A0A1R1PKQ6</accession>
<evidence type="ECO:0000313" key="3">
    <source>
        <dbReference type="Proteomes" id="UP000188320"/>
    </source>
</evidence>